<protein>
    <recommendedName>
        <fullName evidence="4">Glycosyltransferase 61 catalytic domain-containing protein</fullName>
    </recommendedName>
</protein>
<dbReference type="AlphaFoldDB" id="A0A5E6MLM0"/>
<dbReference type="Pfam" id="PF04577">
    <property type="entry name" value="Glyco_transf_61"/>
    <property type="match status" value="1"/>
</dbReference>
<comment type="caution">
    <text evidence="5">The sequence shown here is derived from an EMBL/GenBank/DDBJ whole genome shotgun (WGS) entry which is preliminary data.</text>
</comment>
<dbReference type="InterPro" id="IPR007657">
    <property type="entry name" value="Glycosyltransferase_61"/>
</dbReference>
<reference evidence="5" key="1">
    <citation type="submission" date="2019-09" db="EMBL/GenBank/DDBJ databases">
        <authorList>
            <person name="Cremers G."/>
        </authorList>
    </citation>
    <scope>NUCLEOTIDE SEQUENCE [LARGE SCALE GENOMIC DNA]</scope>
    <source>
        <strain evidence="5">3B</strain>
    </source>
</reference>
<dbReference type="EMBL" id="CABFUZ020000138">
    <property type="protein sequence ID" value="VVM06957.1"/>
    <property type="molecule type" value="Genomic_DNA"/>
</dbReference>
<dbReference type="PANTHER" id="PTHR20961">
    <property type="entry name" value="GLYCOSYLTRANSFERASE"/>
    <property type="match status" value="1"/>
</dbReference>
<dbReference type="InterPro" id="IPR049625">
    <property type="entry name" value="Glyco_transf_61_cat"/>
</dbReference>
<name>A0A5E6MLM0_9BACT</name>
<keyword evidence="3" id="KW-0325">Glycoprotein</keyword>
<dbReference type="Proteomes" id="UP000381693">
    <property type="component" value="Unassembled WGS sequence"/>
</dbReference>
<keyword evidence="2" id="KW-0808">Transferase</keyword>
<evidence type="ECO:0000259" key="4">
    <source>
        <dbReference type="Pfam" id="PF04577"/>
    </source>
</evidence>
<evidence type="ECO:0000313" key="5">
    <source>
        <dbReference type="EMBL" id="VVM06957.1"/>
    </source>
</evidence>
<evidence type="ECO:0000256" key="2">
    <source>
        <dbReference type="ARBA" id="ARBA00022679"/>
    </source>
</evidence>
<sequence>MREPTSRRRLGIFLNRFAPWAVPVLEFVYLRVLRRTCLALFQAAWRAVPVSSEVLGPPKGVIVRIEDWLASDRRRGKMVHEASWTCGQEEKDRETNGECGKADGPLFVVEVEEGRVCTETGAILGRDDRLLAEITPSDTWFDSTEHDVLLRMRLPPVNVAGKRVAYICTHPALAHNYGHWLFECVSLYGYFREIYGWEQFDWIVINRLTHPFQEESLSRAGIPREKAVELNARLHLKAESLIASSYASYATNRTPKWVCSAVRRVIGPAETPRKPSRKIYLTRRYANRRKLANEKEVLRVLERYGVEEVVPERLSLSEQAALFAESKWVIGLYGAALCNVVFAPKGSVVLEFRVELVPNAAYYEDLARTCELQYEQIRATPLHRSRGRSSYYADVLLDARELEKKLDALPR</sequence>
<feature type="domain" description="Glycosyltransferase 61 catalytic" evidence="4">
    <location>
        <begin position="177"/>
        <end position="350"/>
    </location>
</feature>
<dbReference type="RefSeq" id="WP_142525382.1">
    <property type="nucleotide sequence ID" value="NZ_CABFUZ020000138.1"/>
</dbReference>
<keyword evidence="1" id="KW-0328">Glycosyltransferase</keyword>
<organism evidence="5 6">
    <name type="scientific">Methylacidimicrobium cyclopophantes</name>
    <dbReference type="NCBI Taxonomy" id="1041766"/>
    <lineage>
        <taxon>Bacteria</taxon>
        <taxon>Pseudomonadati</taxon>
        <taxon>Verrucomicrobiota</taxon>
        <taxon>Methylacidimicrobium</taxon>
    </lineage>
</organism>
<gene>
    <name evidence="5" type="ORF">MAMC_01374</name>
</gene>
<evidence type="ECO:0000256" key="3">
    <source>
        <dbReference type="ARBA" id="ARBA00023180"/>
    </source>
</evidence>
<evidence type="ECO:0000313" key="6">
    <source>
        <dbReference type="Proteomes" id="UP000381693"/>
    </source>
</evidence>
<evidence type="ECO:0000256" key="1">
    <source>
        <dbReference type="ARBA" id="ARBA00022676"/>
    </source>
</evidence>
<dbReference type="GO" id="GO:0016757">
    <property type="term" value="F:glycosyltransferase activity"/>
    <property type="evidence" value="ECO:0007669"/>
    <property type="project" value="UniProtKB-KW"/>
</dbReference>
<dbReference type="OrthoDB" id="182122at2"/>
<keyword evidence="6" id="KW-1185">Reference proteome</keyword>
<accession>A0A5E6MLM0</accession>
<proteinExistence type="predicted"/>